<reference evidence="1" key="2">
    <citation type="journal article" date="2015" name="Fish Shellfish Immunol.">
        <title>Early steps in the European eel (Anguilla anguilla)-Vibrio vulnificus interaction in the gills: Role of the RtxA13 toxin.</title>
        <authorList>
            <person name="Callol A."/>
            <person name="Pajuelo D."/>
            <person name="Ebbesson L."/>
            <person name="Teles M."/>
            <person name="MacKenzie S."/>
            <person name="Amaro C."/>
        </authorList>
    </citation>
    <scope>NUCLEOTIDE SEQUENCE</scope>
</reference>
<dbReference type="AlphaFoldDB" id="A0A0E9TBJ1"/>
<dbReference type="EMBL" id="GBXM01058484">
    <property type="protein sequence ID" value="JAH50093.1"/>
    <property type="molecule type" value="Transcribed_RNA"/>
</dbReference>
<accession>A0A0E9TBJ1</accession>
<evidence type="ECO:0000313" key="1">
    <source>
        <dbReference type="EMBL" id="JAH50093.1"/>
    </source>
</evidence>
<sequence>MLCYIIRPSDMTEEELSSPECIKTIKVQEIIVSRWIFLERTHRPR</sequence>
<protein>
    <submittedName>
        <fullName evidence="1">Uncharacterized protein</fullName>
    </submittedName>
</protein>
<reference evidence="1" key="1">
    <citation type="submission" date="2014-11" db="EMBL/GenBank/DDBJ databases">
        <authorList>
            <person name="Amaro Gonzalez C."/>
        </authorList>
    </citation>
    <scope>NUCLEOTIDE SEQUENCE</scope>
</reference>
<proteinExistence type="predicted"/>
<name>A0A0E9TBJ1_ANGAN</name>
<organism evidence="1">
    <name type="scientific">Anguilla anguilla</name>
    <name type="common">European freshwater eel</name>
    <name type="synonym">Muraena anguilla</name>
    <dbReference type="NCBI Taxonomy" id="7936"/>
    <lineage>
        <taxon>Eukaryota</taxon>
        <taxon>Metazoa</taxon>
        <taxon>Chordata</taxon>
        <taxon>Craniata</taxon>
        <taxon>Vertebrata</taxon>
        <taxon>Euteleostomi</taxon>
        <taxon>Actinopterygii</taxon>
        <taxon>Neopterygii</taxon>
        <taxon>Teleostei</taxon>
        <taxon>Anguilliformes</taxon>
        <taxon>Anguillidae</taxon>
        <taxon>Anguilla</taxon>
    </lineage>
</organism>